<accession>A0A1A8WTD6</accession>
<evidence type="ECO:0000313" key="2">
    <source>
        <dbReference type="Proteomes" id="UP000078560"/>
    </source>
</evidence>
<organism evidence="1 2">
    <name type="scientific">Plasmodium ovale curtisi</name>
    <dbReference type="NCBI Taxonomy" id="864141"/>
    <lineage>
        <taxon>Eukaryota</taxon>
        <taxon>Sar</taxon>
        <taxon>Alveolata</taxon>
        <taxon>Apicomplexa</taxon>
        <taxon>Aconoidasida</taxon>
        <taxon>Haemosporida</taxon>
        <taxon>Plasmodiidae</taxon>
        <taxon>Plasmodium</taxon>
        <taxon>Plasmodium (Plasmodium)</taxon>
    </lineage>
</organism>
<dbReference type="EMBL" id="FLQU01001820">
    <property type="protein sequence ID" value="SBS94596.1"/>
    <property type="molecule type" value="Genomic_DNA"/>
</dbReference>
<name>A0A1A8WTD6_PLAOA</name>
<protein>
    <submittedName>
        <fullName evidence="1">Uncharacterized protein</fullName>
    </submittedName>
</protein>
<dbReference type="Proteomes" id="UP000078560">
    <property type="component" value="Unassembled WGS sequence"/>
</dbReference>
<gene>
    <name evidence="1" type="ORF">POVCU2_0089300</name>
</gene>
<dbReference type="AlphaFoldDB" id="A0A1A8WTD6"/>
<reference evidence="2" key="1">
    <citation type="submission" date="2016-05" db="EMBL/GenBank/DDBJ databases">
        <authorList>
            <person name="Naeem Raeece"/>
        </authorList>
    </citation>
    <scope>NUCLEOTIDE SEQUENCE [LARGE SCALE GENOMIC DNA]</scope>
</reference>
<evidence type="ECO:0000313" key="1">
    <source>
        <dbReference type="EMBL" id="SBS94596.1"/>
    </source>
</evidence>
<proteinExistence type="predicted"/>
<sequence length="82" mass="9779">MVERNIDTVLVLEDVHRRDSYDLFDVYKNKSNLGRAIIFHFPSYKCASNSYVLWGKKEEETMPFPLWIYMGPNKHILLVKEE</sequence>